<gene>
    <name evidence="2" type="ORF">NSPWAT_2748</name>
</gene>
<reference evidence="2 3" key="1">
    <citation type="submission" date="2022-09" db="EMBL/GenBank/DDBJ databases">
        <authorList>
            <person name="Kop L."/>
        </authorList>
    </citation>
    <scope>NUCLEOTIDE SEQUENCE [LARGE SCALE GENOMIC DNA]</scope>
    <source>
        <strain evidence="2 3">347</strain>
    </source>
</reference>
<organism evidence="2 3">
    <name type="scientific">Nitrospina watsonii</name>
    <dbReference type="NCBI Taxonomy" id="1323948"/>
    <lineage>
        <taxon>Bacteria</taxon>
        <taxon>Pseudomonadati</taxon>
        <taxon>Nitrospinota/Tectimicrobiota group</taxon>
        <taxon>Nitrospinota</taxon>
        <taxon>Nitrospinia</taxon>
        <taxon>Nitrospinales</taxon>
        <taxon>Nitrospinaceae</taxon>
        <taxon>Nitrospina</taxon>
    </lineage>
</organism>
<evidence type="ECO:0000256" key="1">
    <source>
        <dbReference type="SAM" id="SignalP"/>
    </source>
</evidence>
<accession>A0ABM9HH99</accession>
<protein>
    <recommendedName>
        <fullName evidence="4">Outer membrane lipoprotein-sorting protein</fullName>
    </recommendedName>
</protein>
<sequence length="263" mass="29648">MNPSFPVRVLLAAIALAVLSACQTVPPAPTPAPEKTVSDAVILSALETHQSAVHSVRAFVKTQIRTPFLNHTLRQTVIARNDQSIRLDTLSAFGQPLGVFIFKPGHIQIYDPQKNRIHTGAEAWYMMSDLFGTWFDFGEFINVFLGKVPRFDKLEVRGITAEGAPVRYVLDAYDPFRKERYRIVLDGDTLRPVEMTQFKNLEKVYHVAWSQSKPVGAISFPHQVTIQRFEQGDEVILNYRNPQVNPAIPDTAFELFPERSATP</sequence>
<feature type="signal peptide" evidence="1">
    <location>
        <begin position="1"/>
        <end position="27"/>
    </location>
</feature>
<evidence type="ECO:0000313" key="2">
    <source>
        <dbReference type="EMBL" id="CAI2719604.1"/>
    </source>
</evidence>
<evidence type="ECO:0000313" key="3">
    <source>
        <dbReference type="Proteomes" id="UP001157733"/>
    </source>
</evidence>
<dbReference type="Pfam" id="PF14125">
    <property type="entry name" value="DUF4292"/>
    <property type="match status" value="1"/>
</dbReference>
<evidence type="ECO:0008006" key="4">
    <source>
        <dbReference type="Google" id="ProtNLM"/>
    </source>
</evidence>
<proteinExistence type="predicted"/>
<name>A0ABM9HH99_9BACT</name>
<keyword evidence="3" id="KW-1185">Reference proteome</keyword>
<dbReference type="RefSeq" id="WP_282012424.1">
    <property type="nucleotide sequence ID" value="NZ_OX336137.1"/>
</dbReference>
<dbReference type="Proteomes" id="UP001157733">
    <property type="component" value="Chromosome"/>
</dbReference>
<dbReference type="EMBL" id="OX336137">
    <property type="protein sequence ID" value="CAI2719604.1"/>
    <property type="molecule type" value="Genomic_DNA"/>
</dbReference>
<dbReference type="InterPro" id="IPR025634">
    <property type="entry name" value="DUF4292"/>
</dbReference>
<keyword evidence="1" id="KW-0732">Signal</keyword>
<feature type="chain" id="PRO_5046888048" description="Outer membrane lipoprotein-sorting protein" evidence="1">
    <location>
        <begin position="28"/>
        <end position="263"/>
    </location>
</feature>